<dbReference type="Pfam" id="PF05309">
    <property type="entry name" value="TraE"/>
    <property type="match status" value="1"/>
</dbReference>
<dbReference type="InterPro" id="IPR007973">
    <property type="entry name" value="Pilus_assembly_TraE"/>
</dbReference>
<reference evidence="2 3" key="1">
    <citation type="submission" date="2020-02" db="EMBL/GenBank/DDBJ databases">
        <title>Genome sequences of Thiorhodococcus mannitoliphagus and Thiorhodococcus minor, purple sulfur photosynthetic bacteria in the gammaproteobacterial family, Chromatiaceae.</title>
        <authorList>
            <person name="Aviles F.A."/>
            <person name="Meyer T.E."/>
            <person name="Kyndt J.A."/>
        </authorList>
    </citation>
    <scope>NUCLEOTIDE SEQUENCE [LARGE SCALE GENOMIC DNA]</scope>
    <source>
        <strain evidence="2 3">DSM 11518</strain>
    </source>
</reference>
<dbReference type="Proteomes" id="UP000483379">
    <property type="component" value="Unassembled WGS sequence"/>
</dbReference>
<evidence type="ECO:0000313" key="3">
    <source>
        <dbReference type="Proteomes" id="UP000483379"/>
    </source>
</evidence>
<evidence type="ECO:0000256" key="1">
    <source>
        <dbReference type="SAM" id="MobiDB-lite"/>
    </source>
</evidence>
<sequence length="205" mass="22747">MNLVRFRQTWQRLVTENRFHRGVLIALLATNLLSLIALLQAERTVVLVPPILESQVNVARASASQEVKEAWGLFVTELLGNVTPTNAPFLRQTLEPLLSPNLRRAVAAILDDQVEALQRDRVSVRFAPELVQYEAASDRVRISGKQVITGPGADPVTRPRTYEVQVAFRHYRPLITHLDAYQDARERQGRGADPAGATVSAPTAP</sequence>
<proteinExistence type="predicted"/>
<accession>A0A6M0K7X6</accession>
<name>A0A6M0K7X6_9GAMM</name>
<comment type="caution">
    <text evidence="2">The sequence shown here is derived from an EMBL/GenBank/DDBJ whole genome shotgun (WGS) entry which is preliminary data.</text>
</comment>
<gene>
    <name evidence="2" type="ORF">G3446_21910</name>
</gene>
<protein>
    <submittedName>
        <fullName evidence="2">Conjugal transfer protein TraE</fullName>
    </submittedName>
</protein>
<evidence type="ECO:0000313" key="2">
    <source>
        <dbReference type="EMBL" id="NEV64495.1"/>
    </source>
</evidence>
<dbReference type="EMBL" id="JAAIJQ010000094">
    <property type="protein sequence ID" value="NEV64495.1"/>
    <property type="molecule type" value="Genomic_DNA"/>
</dbReference>
<feature type="region of interest" description="Disordered" evidence="1">
    <location>
        <begin position="185"/>
        <end position="205"/>
    </location>
</feature>
<organism evidence="2 3">
    <name type="scientific">Thiorhodococcus minor</name>
    <dbReference type="NCBI Taxonomy" id="57489"/>
    <lineage>
        <taxon>Bacteria</taxon>
        <taxon>Pseudomonadati</taxon>
        <taxon>Pseudomonadota</taxon>
        <taxon>Gammaproteobacteria</taxon>
        <taxon>Chromatiales</taxon>
        <taxon>Chromatiaceae</taxon>
        <taxon>Thiorhodococcus</taxon>
    </lineage>
</organism>
<keyword evidence="3" id="KW-1185">Reference proteome</keyword>
<dbReference type="RefSeq" id="WP_164455298.1">
    <property type="nucleotide sequence ID" value="NZ_JAAIJQ010000094.1"/>
</dbReference>
<dbReference type="AlphaFoldDB" id="A0A6M0K7X6"/>